<evidence type="ECO:0000313" key="8">
    <source>
        <dbReference type="EMBL" id="KAJ1642746.1"/>
    </source>
</evidence>
<evidence type="ECO:0000256" key="4">
    <source>
        <dbReference type="ARBA" id="ARBA00023136"/>
    </source>
</evidence>
<feature type="transmembrane region" description="Helical" evidence="6">
    <location>
        <begin position="687"/>
        <end position="707"/>
    </location>
</feature>
<dbReference type="Proteomes" id="UP001145021">
    <property type="component" value="Unassembled WGS sequence"/>
</dbReference>
<dbReference type="EMBL" id="JANBOH010000345">
    <property type="protein sequence ID" value="KAJ1642746.1"/>
    <property type="molecule type" value="Genomic_DNA"/>
</dbReference>
<keyword evidence="9" id="KW-1185">Reference proteome</keyword>
<feature type="transmembrane region" description="Helical" evidence="6">
    <location>
        <begin position="744"/>
        <end position="766"/>
    </location>
</feature>
<keyword evidence="3 6" id="KW-1133">Transmembrane helix</keyword>
<dbReference type="PANTHER" id="PTHR47804:SF3">
    <property type="entry name" value="PROTEIN BRE4"/>
    <property type="match status" value="1"/>
</dbReference>
<dbReference type="Pfam" id="PF13515">
    <property type="entry name" value="FUSC_2"/>
    <property type="match status" value="1"/>
</dbReference>
<feature type="transmembrane region" description="Helical" evidence="6">
    <location>
        <begin position="81"/>
        <end position="102"/>
    </location>
</feature>
<feature type="transmembrane region" description="Helical" evidence="6">
    <location>
        <begin position="181"/>
        <end position="201"/>
    </location>
</feature>
<evidence type="ECO:0000313" key="9">
    <source>
        <dbReference type="Proteomes" id="UP001145021"/>
    </source>
</evidence>
<keyword evidence="4 6" id="KW-0472">Membrane</keyword>
<gene>
    <name evidence="8" type="ORF">LPJ64_005434</name>
</gene>
<feature type="transmembrane region" description="Helical" evidence="6">
    <location>
        <begin position="615"/>
        <end position="634"/>
    </location>
</feature>
<reference evidence="8" key="1">
    <citation type="submission" date="2022-07" db="EMBL/GenBank/DDBJ databases">
        <title>Phylogenomic reconstructions and comparative analyses of Kickxellomycotina fungi.</title>
        <authorList>
            <person name="Reynolds N.K."/>
            <person name="Stajich J.E."/>
            <person name="Barry K."/>
            <person name="Grigoriev I.V."/>
            <person name="Crous P."/>
            <person name="Smith M.E."/>
        </authorList>
    </citation>
    <scope>NUCLEOTIDE SEQUENCE</scope>
    <source>
        <strain evidence="8">NBRC 105413</strain>
    </source>
</reference>
<evidence type="ECO:0000256" key="3">
    <source>
        <dbReference type="ARBA" id="ARBA00022989"/>
    </source>
</evidence>
<comment type="caution">
    <text evidence="8">The sequence shown here is derived from an EMBL/GenBank/DDBJ whole genome shotgun (WGS) entry which is preliminary data.</text>
</comment>
<evidence type="ECO:0000256" key="5">
    <source>
        <dbReference type="SAM" id="MobiDB-lite"/>
    </source>
</evidence>
<protein>
    <recommendedName>
        <fullName evidence="7">Integral membrane bound transporter domain-containing protein</fullName>
    </recommendedName>
</protein>
<feature type="compositionally biased region" description="Low complexity" evidence="5">
    <location>
        <begin position="890"/>
        <end position="899"/>
    </location>
</feature>
<evidence type="ECO:0000256" key="6">
    <source>
        <dbReference type="SAM" id="Phobius"/>
    </source>
</evidence>
<evidence type="ECO:0000259" key="7">
    <source>
        <dbReference type="Pfam" id="PF13515"/>
    </source>
</evidence>
<feature type="transmembrane region" description="Helical" evidence="6">
    <location>
        <begin position="114"/>
        <end position="130"/>
    </location>
</feature>
<feature type="transmembrane region" description="Helical" evidence="6">
    <location>
        <begin position="640"/>
        <end position="657"/>
    </location>
</feature>
<feature type="transmembrane region" description="Helical" evidence="6">
    <location>
        <begin position="253"/>
        <end position="273"/>
    </location>
</feature>
<dbReference type="GO" id="GO:0016020">
    <property type="term" value="C:membrane"/>
    <property type="evidence" value="ECO:0007669"/>
    <property type="project" value="UniProtKB-SubCell"/>
</dbReference>
<proteinExistence type="predicted"/>
<feature type="region of interest" description="Disordered" evidence="5">
    <location>
        <begin position="890"/>
        <end position="910"/>
    </location>
</feature>
<organism evidence="8 9">
    <name type="scientific">Coemansia asiatica</name>
    <dbReference type="NCBI Taxonomy" id="1052880"/>
    <lineage>
        <taxon>Eukaryota</taxon>
        <taxon>Fungi</taxon>
        <taxon>Fungi incertae sedis</taxon>
        <taxon>Zoopagomycota</taxon>
        <taxon>Kickxellomycotina</taxon>
        <taxon>Kickxellomycetes</taxon>
        <taxon>Kickxellales</taxon>
        <taxon>Kickxellaceae</taxon>
        <taxon>Coemansia</taxon>
    </lineage>
</organism>
<evidence type="ECO:0000256" key="2">
    <source>
        <dbReference type="ARBA" id="ARBA00022692"/>
    </source>
</evidence>
<feature type="domain" description="Integral membrane bound transporter" evidence="7">
    <location>
        <begin position="636"/>
        <end position="761"/>
    </location>
</feature>
<comment type="subcellular location">
    <subcellularLocation>
        <location evidence="1">Membrane</location>
        <topology evidence="1">Multi-pass membrane protein</topology>
    </subcellularLocation>
</comment>
<dbReference type="InterPro" id="IPR049453">
    <property type="entry name" value="Memb_transporter_dom"/>
</dbReference>
<accession>A0A9W7XGH0</accession>
<dbReference type="AlphaFoldDB" id="A0A9W7XGH0"/>
<name>A0A9W7XGH0_9FUNG</name>
<keyword evidence="2 6" id="KW-0812">Transmembrane</keyword>
<dbReference type="InterPro" id="IPR052430">
    <property type="entry name" value="IVT-Associated"/>
</dbReference>
<evidence type="ECO:0000256" key="1">
    <source>
        <dbReference type="ARBA" id="ARBA00004141"/>
    </source>
</evidence>
<feature type="transmembrane region" description="Helical" evidence="6">
    <location>
        <begin position="139"/>
        <end position="161"/>
    </location>
</feature>
<dbReference type="PANTHER" id="PTHR47804">
    <property type="entry name" value="60S RIBOSOMAL PROTEIN L19"/>
    <property type="match status" value="1"/>
</dbReference>
<sequence>MAANTSNNNRASVIFQRLQWLDMASAPTQRERGWERTMTTSYTNRTPGTFSVADETTGLLGVSQQTEEHSGKVEKKSWDQLYYMGVVKAVVGYSLAALFPFVPYLREWLGDPEYMAPHLVTNAAIWFHAAKTRSALVECLLVGVLWVTVTSGVTYVAVYIAQLLHFYYYTSAAEGVVVGELAWQSKVVSLGVFIFGYSWVLGFFKANVARDSVNMASTISNIALYLVMLREAPVVNYKDVDGVGEGFGKKTEHVLVALLTGMVVSFLVGWFLCPATAAGVLRAQLQATFASFRRILPQLLQPIVSSRAPGHRAREKLHGAKPESLKDELRGHRKSLGELRGKARAVALEPTEWSAWARRRDIDALVNCLDGLGLHLSALSCGLELRTSEALADDELVYADVVSRIRAPVVRLGEACDKTLSGAGELVDRALDGQLCAADEVEMLTCDMQDAIGDFQRDYSAAVRGLANTDEAAGHDQINSASSASVEEQLFIVHFFVFSLREFADELVDVLLPATASVCRAPLTPMQALSRSIRDPKQVFLRMQAFGRWLMGKIRVLCDTGATAELERRYEMAQFADPRSLHSQRPATLIQRVSRFVWHILMWTRRLNVKFATKYALLVTILSLPCYWNIDMYWKFRERRLDWMVISAAVIMVPTVGGSAMTSIYRVLGTCAGGLVAFVAYEVGCGIPWLTYLLLVAFSIPCFWFILHSKYPKIGQFMLITFGVVLVNKWVAREDQAEGAGVLAWRRTLAVALGAGAGMIVTLYVWPYEARVRVRQALSWWVLTAAVLYERLWNTLWSHDAKTSNEWCAVATVREYLDSELQLQSALVEVRALVEHTLNEPRLKGPFPTEKYQRIVNACQRLLDAMVAARWVMLPMPMALVVDHGRCSASSSSSSSCSSVRSGLDNDDHRRHMLPAARLSQEEDMSESSGRSRSRLSLLDLPIALASTVLIEREQQGMDSRLAMFTATAKSTPLPSPSSDNVSDGDCDQEDIAAIRQAVETELLRQTSSEREHRDSLVSLTMYVFASALVLKTPLPAVLPPIYAAQRRVAEAMEHLLGVDTVNQQINADDSALVQRVVARTRYVFYYTQVMIGWELVQELSIIGRLLRELYGSYGNRSDRDLIMQ</sequence>